<dbReference type="OrthoDB" id="1919336at2759"/>
<accession>A0A1Q3BZH0</accession>
<keyword evidence="1" id="KW-0238">DNA-binding</keyword>
<evidence type="ECO:0000259" key="3">
    <source>
        <dbReference type="PROSITE" id="PS50118"/>
    </source>
</evidence>
<dbReference type="InterPro" id="IPR009071">
    <property type="entry name" value="HMG_box_dom"/>
</dbReference>
<dbReference type="Pfam" id="PF09011">
    <property type="entry name" value="HMG_box_2"/>
    <property type="match status" value="1"/>
</dbReference>
<feature type="domain" description="HMG box" evidence="3">
    <location>
        <begin position="182"/>
        <end position="246"/>
    </location>
</feature>
<dbReference type="GO" id="GO:0003677">
    <property type="term" value="F:DNA binding"/>
    <property type="evidence" value="ECO:0007669"/>
    <property type="project" value="UniProtKB-UniRule"/>
</dbReference>
<dbReference type="InParanoid" id="A0A1Q3BZH0"/>
<dbReference type="PROSITE" id="PS50118">
    <property type="entry name" value="HMG_BOX_2"/>
    <property type="match status" value="1"/>
</dbReference>
<dbReference type="InterPro" id="IPR036910">
    <property type="entry name" value="HMG_box_dom_sf"/>
</dbReference>
<evidence type="ECO:0000256" key="2">
    <source>
        <dbReference type="SAM" id="MobiDB-lite"/>
    </source>
</evidence>
<reference evidence="5" key="1">
    <citation type="submission" date="2016-04" db="EMBL/GenBank/DDBJ databases">
        <title>Cephalotus genome sequencing.</title>
        <authorList>
            <person name="Fukushima K."/>
            <person name="Hasebe M."/>
            <person name="Fang X."/>
        </authorList>
    </citation>
    <scope>NUCLEOTIDE SEQUENCE [LARGE SCALE GENOMIC DNA]</scope>
    <source>
        <strain evidence="5">cv. St1</strain>
    </source>
</reference>
<organism evidence="4 5">
    <name type="scientific">Cephalotus follicularis</name>
    <name type="common">Albany pitcher plant</name>
    <dbReference type="NCBI Taxonomy" id="3775"/>
    <lineage>
        <taxon>Eukaryota</taxon>
        <taxon>Viridiplantae</taxon>
        <taxon>Streptophyta</taxon>
        <taxon>Embryophyta</taxon>
        <taxon>Tracheophyta</taxon>
        <taxon>Spermatophyta</taxon>
        <taxon>Magnoliopsida</taxon>
        <taxon>eudicotyledons</taxon>
        <taxon>Gunneridae</taxon>
        <taxon>Pentapetalae</taxon>
        <taxon>rosids</taxon>
        <taxon>fabids</taxon>
        <taxon>Oxalidales</taxon>
        <taxon>Cephalotaceae</taxon>
        <taxon>Cephalotus</taxon>
    </lineage>
</organism>
<dbReference type="EMBL" id="BDDD01001105">
    <property type="protein sequence ID" value="GAV73400.1"/>
    <property type="molecule type" value="Genomic_DNA"/>
</dbReference>
<proteinExistence type="predicted"/>
<evidence type="ECO:0000256" key="1">
    <source>
        <dbReference type="PROSITE-ProRule" id="PRU00267"/>
    </source>
</evidence>
<feature type="region of interest" description="Disordered" evidence="2">
    <location>
        <begin position="1"/>
        <end position="24"/>
    </location>
</feature>
<evidence type="ECO:0000313" key="4">
    <source>
        <dbReference type="EMBL" id="GAV73400.1"/>
    </source>
</evidence>
<feature type="compositionally biased region" description="Pro residues" evidence="2">
    <location>
        <begin position="12"/>
        <end position="23"/>
    </location>
</feature>
<comment type="caution">
    <text evidence="4">The sequence shown here is derived from an EMBL/GenBank/DDBJ whole genome shotgun (WGS) entry which is preliminary data.</text>
</comment>
<dbReference type="GO" id="GO:0005634">
    <property type="term" value="C:nucleus"/>
    <property type="evidence" value="ECO:0007669"/>
    <property type="project" value="UniProtKB-UniRule"/>
</dbReference>
<gene>
    <name evidence="4" type="ORF">CFOL_v3_16886</name>
</gene>
<dbReference type="Gene3D" id="1.10.30.10">
    <property type="entry name" value="High mobility group box domain"/>
    <property type="match status" value="1"/>
</dbReference>
<protein>
    <submittedName>
        <fullName evidence="4">HMG_box domain-containing protein</fullName>
    </submittedName>
</protein>
<sequence>MAESVLEEFNPPNTPQPSTPLPSTPLHLSGFLSGDTIQVEGNTGDLQFSVQLNILKKHDSGDRFPFTGTNSLENIDFCENSSFSSHMNLNSIHELEHPNTYADPLAFENHGMEETGECVTPKTDTIRTRLRTGVLSPVTYFPKIPMTSPGNAWSSGNVQLRKKHRRKREDLLERVLRRHSSPIRPCSSYTFFVMATWGLVKSSSFGVASKKLGQMWCKLPHSEKKVFKDMAFKDSARYKRQCMLMKNKE</sequence>
<evidence type="ECO:0000313" key="5">
    <source>
        <dbReference type="Proteomes" id="UP000187406"/>
    </source>
</evidence>
<keyword evidence="5" id="KW-1185">Reference proteome</keyword>
<name>A0A1Q3BZH0_CEPFO</name>
<dbReference type="Proteomes" id="UP000187406">
    <property type="component" value="Unassembled WGS sequence"/>
</dbReference>
<dbReference type="CDD" id="cd00084">
    <property type="entry name" value="HMG-box_SF"/>
    <property type="match status" value="1"/>
</dbReference>
<dbReference type="AlphaFoldDB" id="A0A1Q3BZH0"/>
<keyword evidence="1" id="KW-0539">Nucleus</keyword>
<feature type="DNA-binding region" description="HMG box" evidence="1">
    <location>
        <begin position="182"/>
        <end position="246"/>
    </location>
</feature>
<dbReference type="SUPFAM" id="SSF47095">
    <property type="entry name" value="HMG-box"/>
    <property type="match status" value="1"/>
</dbReference>